<evidence type="ECO:0000313" key="4">
    <source>
        <dbReference type="Proteomes" id="UP000827284"/>
    </source>
</evidence>
<comment type="caution">
    <text evidence="3">The sequence shown here is derived from an EMBL/GenBank/DDBJ whole genome shotgun (WGS) entry which is preliminary data.</text>
</comment>
<dbReference type="Proteomes" id="UP000827284">
    <property type="component" value="Unassembled WGS sequence"/>
</dbReference>
<dbReference type="GO" id="GO:0004343">
    <property type="term" value="F:glucosamine 6-phosphate N-acetyltransferase activity"/>
    <property type="evidence" value="ECO:0007669"/>
    <property type="project" value="UniProtKB-UniRule"/>
</dbReference>
<comment type="similarity">
    <text evidence="1">Belongs to the acetyltransferase family. GNA1 subfamily.</text>
</comment>
<dbReference type="Pfam" id="PF00583">
    <property type="entry name" value="Acetyltransf_1"/>
    <property type="match status" value="1"/>
</dbReference>
<dbReference type="PROSITE" id="PS51186">
    <property type="entry name" value="GNAT"/>
    <property type="match status" value="1"/>
</dbReference>
<sequence>MPANRSPFKKSDDLLFDPALIPAALQEKLPSGYVIRPLSRTDNQIRSNTSFLKTLQVLTTVGSISDQAFQDRFTYLKQHSDQYYTIVIEDMNVSSTSPPTPSATPLLVTPGRGKIVGAGTVLVERKFIHELGLVGHIEDIAVSADQQGKKLGQRIIETLMAIGEQVGCYKVILDCSEKNVPFYEKCGFERKGVEMGWYVNKQKKDSTSKTAGLVNITSVPIQAKL</sequence>
<dbReference type="PANTHER" id="PTHR13355">
    <property type="entry name" value="GLUCOSAMINE 6-PHOSPHATE N-ACETYLTRANSFERASE"/>
    <property type="match status" value="1"/>
</dbReference>
<dbReference type="Gene3D" id="3.40.630.30">
    <property type="match status" value="1"/>
</dbReference>
<dbReference type="EC" id="2.3.1.4" evidence="1"/>
<comment type="pathway">
    <text evidence="1">Nucleotide-sugar biosynthesis; UDP-N-acetyl-alpha-D-glucosamine biosynthesis; N-acetyl-alpha-D-glucosamine 1-phosphate from alpha-D-glucosamine 6-phosphate (route I): step 1/2.</text>
</comment>
<dbReference type="OrthoDB" id="10039976at2759"/>
<dbReference type="AlphaFoldDB" id="A0A9P3H4G6"/>
<dbReference type="CDD" id="cd04301">
    <property type="entry name" value="NAT_SF"/>
    <property type="match status" value="1"/>
</dbReference>
<keyword evidence="1" id="KW-0012">Acyltransferase</keyword>
<dbReference type="EMBL" id="BQFW01000003">
    <property type="protein sequence ID" value="GJJ69882.1"/>
    <property type="molecule type" value="Genomic_DNA"/>
</dbReference>
<reference evidence="3" key="2">
    <citation type="journal article" date="2022" name="Microbiol. Resour. Announc.">
        <title>Whole-Genome Sequence of Entomortierella parvispora E1425, a Mucoromycotan Fungus Associated with Burkholderiaceae-Related Endosymbiotic Bacteria.</title>
        <authorList>
            <person name="Herlambang A."/>
            <person name="Guo Y."/>
            <person name="Takashima Y."/>
            <person name="Narisawa K."/>
            <person name="Ohta H."/>
            <person name="Nishizawa T."/>
        </authorList>
    </citation>
    <scope>NUCLEOTIDE SEQUENCE</scope>
    <source>
        <strain evidence="3">E1425</strain>
    </source>
</reference>
<dbReference type="InterPro" id="IPR016181">
    <property type="entry name" value="Acyl_CoA_acyltransferase"/>
</dbReference>
<dbReference type="InterPro" id="IPR039143">
    <property type="entry name" value="GNPNAT1-like"/>
</dbReference>
<evidence type="ECO:0000259" key="2">
    <source>
        <dbReference type="PROSITE" id="PS51186"/>
    </source>
</evidence>
<reference evidence="3" key="1">
    <citation type="submission" date="2021-11" db="EMBL/GenBank/DDBJ databases">
        <authorList>
            <person name="Herlambang A."/>
            <person name="Guo Y."/>
            <person name="Takashima Y."/>
            <person name="Nishizawa T."/>
        </authorList>
    </citation>
    <scope>NUCLEOTIDE SEQUENCE</scope>
    <source>
        <strain evidence="3">E1425</strain>
    </source>
</reference>
<protein>
    <recommendedName>
        <fullName evidence="1">Glucosamine 6-phosphate N-acetyltransferase</fullName>
        <ecNumber evidence="1">2.3.1.4</ecNumber>
    </recommendedName>
</protein>
<gene>
    <name evidence="3" type="ORF">EMPS_02231</name>
</gene>
<proteinExistence type="inferred from homology"/>
<accession>A0A9P3H4G6</accession>
<evidence type="ECO:0000313" key="3">
    <source>
        <dbReference type="EMBL" id="GJJ69882.1"/>
    </source>
</evidence>
<organism evidence="3 4">
    <name type="scientific">Entomortierella parvispora</name>
    <dbReference type="NCBI Taxonomy" id="205924"/>
    <lineage>
        <taxon>Eukaryota</taxon>
        <taxon>Fungi</taxon>
        <taxon>Fungi incertae sedis</taxon>
        <taxon>Mucoromycota</taxon>
        <taxon>Mortierellomycotina</taxon>
        <taxon>Mortierellomycetes</taxon>
        <taxon>Mortierellales</taxon>
        <taxon>Mortierellaceae</taxon>
        <taxon>Entomortierella</taxon>
    </lineage>
</organism>
<keyword evidence="4" id="KW-1185">Reference proteome</keyword>
<feature type="domain" description="N-acetyltransferase" evidence="2">
    <location>
        <begin position="62"/>
        <end position="206"/>
    </location>
</feature>
<dbReference type="InterPro" id="IPR000182">
    <property type="entry name" value="GNAT_dom"/>
</dbReference>
<keyword evidence="1" id="KW-0808">Transferase</keyword>
<name>A0A9P3H4G6_9FUNG</name>
<dbReference type="SUPFAM" id="SSF55729">
    <property type="entry name" value="Acyl-CoA N-acyltransferases (Nat)"/>
    <property type="match status" value="1"/>
</dbReference>
<dbReference type="PANTHER" id="PTHR13355:SF11">
    <property type="entry name" value="GLUCOSAMINE 6-PHOSPHATE N-ACETYLTRANSFERASE"/>
    <property type="match status" value="1"/>
</dbReference>
<evidence type="ECO:0000256" key="1">
    <source>
        <dbReference type="RuleBase" id="RU365086"/>
    </source>
</evidence>
<comment type="catalytic activity">
    <reaction evidence="1">
        <text>D-glucosamine 6-phosphate + acetyl-CoA = N-acetyl-D-glucosamine 6-phosphate + CoA + H(+)</text>
        <dbReference type="Rhea" id="RHEA:10292"/>
        <dbReference type="ChEBI" id="CHEBI:15378"/>
        <dbReference type="ChEBI" id="CHEBI:57287"/>
        <dbReference type="ChEBI" id="CHEBI:57288"/>
        <dbReference type="ChEBI" id="CHEBI:57513"/>
        <dbReference type="ChEBI" id="CHEBI:58725"/>
        <dbReference type="EC" id="2.3.1.4"/>
    </reaction>
</comment>
<dbReference type="GO" id="GO:0006048">
    <property type="term" value="P:UDP-N-acetylglucosamine biosynthetic process"/>
    <property type="evidence" value="ECO:0007669"/>
    <property type="project" value="UniProtKB-UniRule"/>
</dbReference>